<proteinExistence type="predicted"/>
<gene>
    <name evidence="2" type="ORF">EI293_01060</name>
</gene>
<comment type="caution">
    <text evidence="2">The sequence shown here is derived from an EMBL/GenBank/DDBJ whole genome shotgun (WGS) entry which is preliminary data.</text>
</comment>
<reference evidence="2 3" key="1">
    <citation type="submission" date="2018-12" db="EMBL/GenBank/DDBJ databases">
        <authorList>
            <person name="Feng G."/>
            <person name="Zhu H."/>
        </authorList>
    </citation>
    <scope>NUCLEOTIDE SEQUENCE [LARGE SCALE GENOMIC DNA]</scope>
    <source>
        <strain evidence="2 3">LMG 26000</strain>
    </source>
</reference>
<organism evidence="2 3">
    <name type="scientific">Hymenobacter perfusus</name>
    <dbReference type="NCBI Taxonomy" id="1236770"/>
    <lineage>
        <taxon>Bacteria</taxon>
        <taxon>Pseudomonadati</taxon>
        <taxon>Bacteroidota</taxon>
        <taxon>Cytophagia</taxon>
        <taxon>Cytophagales</taxon>
        <taxon>Hymenobacteraceae</taxon>
        <taxon>Hymenobacter</taxon>
    </lineage>
</organism>
<dbReference type="RefSeq" id="WP_125434873.1">
    <property type="nucleotide sequence ID" value="NZ_RWIU01000001.1"/>
</dbReference>
<sequence>MTKHLSAPASHSAGRSLAVLLAVGALLWTWWQIPNWYRLGTLEARHLAALVQLWQQPWLLALVLTAANAAVLYRATLPLALPSSPGSLLDTGRFLPGLVFWLCVGFHLLSLVGVGLLAMGWLTLQPLWPR</sequence>
<dbReference type="Proteomes" id="UP000270291">
    <property type="component" value="Unassembled WGS sequence"/>
</dbReference>
<accession>A0A3R9MQ58</accession>
<evidence type="ECO:0000313" key="3">
    <source>
        <dbReference type="Proteomes" id="UP000270291"/>
    </source>
</evidence>
<feature type="transmembrane region" description="Helical" evidence="1">
    <location>
        <begin position="53"/>
        <end position="73"/>
    </location>
</feature>
<evidence type="ECO:0000313" key="2">
    <source>
        <dbReference type="EMBL" id="RSK45793.1"/>
    </source>
</evidence>
<dbReference type="EMBL" id="RWIU01000001">
    <property type="protein sequence ID" value="RSK45793.1"/>
    <property type="molecule type" value="Genomic_DNA"/>
</dbReference>
<dbReference type="AlphaFoldDB" id="A0A3R9MQ58"/>
<keyword evidence="1" id="KW-0472">Membrane</keyword>
<dbReference type="OrthoDB" id="887113at2"/>
<keyword evidence="3" id="KW-1185">Reference proteome</keyword>
<protein>
    <submittedName>
        <fullName evidence="2">Uncharacterized protein</fullName>
    </submittedName>
</protein>
<feature type="transmembrane region" description="Helical" evidence="1">
    <location>
        <begin position="12"/>
        <end position="33"/>
    </location>
</feature>
<name>A0A3R9MQ58_9BACT</name>
<evidence type="ECO:0000256" key="1">
    <source>
        <dbReference type="SAM" id="Phobius"/>
    </source>
</evidence>
<keyword evidence="1" id="KW-1133">Transmembrane helix</keyword>
<keyword evidence="1" id="KW-0812">Transmembrane</keyword>
<feature type="transmembrane region" description="Helical" evidence="1">
    <location>
        <begin position="94"/>
        <end position="122"/>
    </location>
</feature>